<comment type="caution">
    <text evidence="2">The sequence shown here is derived from an EMBL/GenBank/DDBJ whole genome shotgun (WGS) entry which is preliminary data.</text>
</comment>
<evidence type="ECO:0000313" key="3">
    <source>
        <dbReference type="Proteomes" id="UP001172159"/>
    </source>
</evidence>
<keyword evidence="3" id="KW-1185">Reference proteome</keyword>
<accession>A0AA40AMV9</accession>
<evidence type="ECO:0000256" key="1">
    <source>
        <dbReference type="SAM" id="MobiDB-lite"/>
    </source>
</evidence>
<sequence>MPGLAWGGEKEAVDQAGVEGYLTTALSKDMRRRERHGVAPSVGQWHMLLTPTFPMSACREGWRCWPGRHSRPIKGPRTDGEGLMRGSNVSIKPNAPVQHSSPSRAWACVAVRPVSPDALQGAIQPHPRRPHRSQTVEAMFPVQFRCRELGSGAFGSGALPSFDQDARKRIRRRDLNRGCPPTNGQDPDSRGFQAHKKPKRNSGARLARQAELQSGRTRSNKPAEGQESEVNDQSRIQVVDQHVPRMTNPWLKSNGECGSGGSVYIHKAIIQAQISLDG</sequence>
<organism evidence="2 3">
    <name type="scientific">Apiosordaria backusii</name>
    <dbReference type="NCBI Taxonomy" id="314023"/>
    <lineage>
        <taxon>Eukaryota</taxon>
        <taxon>Fungi</taxon>
        <taxon>Dikarya</taxon>
        <taxon>Ascomycota</taxon>
        <taxon>Pezizomycotina</taxon>
        <taxon>Sordariomycetes</taxon>
        <taxon>Sordariomycetidae</taxon>
        <taxon>Sordariales</taxon>
        <taxon>Lasiosphaeriaceae</taxon>
        <taxon>Apiosordaria</taxon>
    </lineage>
</organism>
<feature type="compositionally biased region" description="Basic residues" evidence="1">
    <location>
        <begin position="193"/>
        <end position="202"/>
    </location>
</feature>
<reference evidence="2" key="1">
    <citation type="submission" date="2023-06" db="EMBL/GenBank/DDBJ databases">
        <title>Genome-scale phylogeny and comparative genomics of the fungal order Sordariales.</title>
        <authorList>
            <consortium name="Lawrence Berkeley National Laboratory"/>
            <person name="Hensen N."/>
            <person name="Bonometti L."/>
            <person name="Westerberg I."/>
            <person name="Brannstrom I.O."/>
            <person name="Guillou S."/>
            <person name="Cros-Aarteil S."/>
            <person name="Calhoun S."/>
            <person name="Haridas S."/>
            <person name="Kuo A."/>
            <person name="Mondo S."/>
            <person name="Pangilinan J."/>
            <person name="Riley R."/>
            <person name="Labutti K."/>
            <person name="Andreopoulos B."/>
            <person name="Lipzen A."/>
            <person name="Chen C."/>
            <person name="Yanf M."/>
            <person name="Daum C."/>
            <person name="Ng V."/>
            <person name="Clum A."/>
            <person name="Steindorff A."/>
            <person name="Ohm R."/>
            <person name="Martin F."/>
            <person name="Silar P."/>
            <person name="Natvig D."/>
            <person name="Lalanne C."/>
            <person name="Gautier V."/>
            <person name="Ament-Velasquez S.L."/>
            <person name="Kruys A."/>
            <person name="Hutchinson M.I."/>
            <person name="Powell A.J."/>
            <person name="Barry K."/>
            <person name="Miller A.N."/>
            <person name="Grigoriev I.V."/>
            <person name="Debuchy R."/>
            <person name="Gladieux P."/>
            <person name="Thoren M.H."/>
            <person name="Johannesson H."/>
        </authorList>
    </citation>
    <scope>NUCLEOTIDE SEQUENCE</scope>
    <source>
        <strain evidence="2">CBS 540.89</strain>
    </source>
</reference>
<proteinExistence type="predicted"/>
<dbReference type="AlphaFoldDB" id="A0AA40AMV9"/>
<name>A0AA40AMV9_9PEZI</name>
<feature type="region of interest" description="Disordered" evidence="1">
    <location>
        <begin position="172"/>
        <end position="235"/>
    </location>
</feature>
<evidence type="ECO:0000313" key="2">
    <source>
        <dbReference type="EMBL" id="KAK0718780.1"/>
    </source>
</evidence>
<protein>
    <submittedName>
        <fullName evidence="2">Uncharacterized protein</fullName>
    </submittedName>
</protein>
<dbReference type="Proteomes" id="UP001172159">
    <property type="component" value="Unassembled WGS sequence"/>
</dbReference>
<gene>
    <name evidence="2" type="ORF">B0T21DRAFT_56089</name>
</gene>
<dbReference type="EMBL" id="JAUKTV010000013">
    <property type="protein sequence ID" value="KAK0718780.1"/>
    <property type="molecule type" value="Genomic_DNA"/>
</dbReference>